<sequence length="105" mass="11632">MASAAITSSNSPLLFIRGWNWRITFKRALLSTVSFPVTSSEEAAYNFHSVIAAVDCRCRLDFEKKNALVVPLCQRSFRNYGGIKDHSYLAANLSAFPVLLATGLF</sequence>
<comment type="caution">
    <text evidence="1">The sequence shown here is derived from an EMBL/GenBank/DDBJ whole genome shotgun (WGS) entry which is preliminary data.</text>
</comment>
<name>A0A016S812_9BILA</name>
<dbReference type="AlphaFoldDB" id="A0A016S812"/>
<evidence type="ECO:0000313" key="1">
    <source>
        <dbReference type="EMBL" id="EYB86810.1"/>
    </source>
</evidence>
<dbReference type="EMBL" id="JARK01001608">
    <property type="protein sequence ID" value="EYB86810.1"/>
    <property type="molecule type" value="Genomic_DNA"/>
</dbReference>
<proteinExistence type="predicted"/>
<evidence type="ECO:0000313" key="2">
    <source>
        <dbReference type="Proteomes" id="UP000024635"/>
    </source>
</evidence>
<reference evidence="2" key="1">
    <citation type="journal article" date="2015" name="Nat. Genet.">
        <title>The genome and transcriptome of the zoonotic hookworm Ancylostoma ceylanicum identify infection-specific gene families.</title>
        <authorList>
            <person name="Schwarz E.M."/>
            <person name="Hu Y."/>
            <person name="Antoshechkin I."/>
            <person name="Miller M.M."/>
            <person name="Sternberg P.W."/>
            <person name="Aroian R.V."/>
        </authorList>
    </citation>
    <scope>NUCLEOTIDE SEQUENCE</scope>
    <source>
        <strain evidence="2">HY135</strain>
    </source>
</reference>
<keyword evidence="2" id="KW-1185">Reference proteome</keyword>
<dbReference type="Proteomes" id="UP000024635">
    <property type="component" value="Unassembled WGS sequence"/>
</dbReference>
<gene>
    <name evidence="1" type="primary">Acey_s0272.g912</name>
    <name evidence="1" type="ORF">Y032_0272g912</name>
</gene>
<accession>A0A016S812</accession>
<protein>
    <submittedName>
        <fullName evidence="1">Uncharacterized protein</fullName>
    </submittedName>
</protein>
<organism evidence="1 2">
    <name type="scientific">Ancylostoma ceylanicum</name>
    <dbReference type="NCBI Taxonomy" id="53326"/>
    <lineage>
        <taxon>Eukaryota</taxon>
        <taxon>Metazoa</taxon>
        <taxon>Ecdysozoa</taxon>
        <taxon>Nematoda</taxon>
        <taxon>Chromadorea</taxon>
        <taxon>Rhabditida</taxon>
        <taxon>Rhabditina</taxon>
        <taxon>Rhabditomorpha</taxon>
        <taxon>Strongyloidea</taxon>
        <taxon>Ancylostomatidae</taxon>
        <taxon>Ancylostomatinae</taxon>
        <taxon>Ancylostoma</taxon>
    </lineage>
</organism>